<protein>
    <submittedName>
        <fullName evidence="1">Uncharacterized protein</fullName>
    </submittedName>
</protein>
<dbReference type="EMBL" id="JAYKXP010000063">
    <property type="protein sequence ID" value="KAK7032541.1"/>
    <property type="molecule type" value="Genomic_DNA"/>
</dbReference>
<keyword evidence="2" id="KW-1185">Reference proteome</keyword>
<organism evidence="1 2">
    <name type="scientific">Paramarasmius palmivorus</name>
    <dbReference type="NCBI Taxonomy" id="297713"/>
    <lineage>
        <taxon>Eukaryota</taxon>
        <taxon>Fungi</taxon>
        <taxon>Dikarya</taxon>
        <taxon>Basidiomycota</taxon>
        <taxon>Agaricomycotina</taxon>
        <taxon>Agaricomycetes</taxon>
        <taxon>Agaricomycetidae</taxon>
        <taxon>Agaricales</taxon>
        <taxon>Marasmiineae</taxon>
        <taxon>Marasmiaceae</taxon>
        <taxon>Paramarasmius</taxon>
    </lineage>
</organism>
<dbReference type="AlphaFoldDB" id="A0AAW0C205"/>
<evidence type="ECO:0000313" key="2">
    <source>
        <dbReference type="Proteomes" id="UP001383192"/>
    </source>
</evidence>
<accession>A0AAW0C205</accession>
<proteinExistence type="predicted"/>
<gene>
    <name evidence="1" type="ORF">VNI00_012939</name>
</gene>
<sequence>MALTRSKARDNAAKQRNKPGFLRRRRSLRVLVNRAYQQDPTLVPVLLRPIVTRHVQWLGKELYKWFFTHIWDRTYVQGINEVHERLITRWPQYGFYNDDKNLQRLLVYTRKEEIREWLHRLAAMEMNYKGEYAKEVSDLGLTIAIEEYEQGSTVVREREPEGALAFTYKGIWYKFHDSRHVVKREIEGSFSLNKLLSDTLKSAWFTEEQLGFLARKREQYISARDLPDDPNDERFWDLIRDIVLFWCARWAPPLYLSSWDTEERAEWRRTVILQVVHLLDIDSRSVRGVAKLLKKLYTRLSAKSNWLYRVDDRAAGILNLPPSYKARDKPVRAPVYFPRYFSVIEANCTLRRCMEEDWYAASLRRIRDLNEMTNSTENEIGFI</sequence>
<comment type="caution">
    <text evidence="1">The sequence shown here is derived from an EMBL/GenBank/DDBJ whole genome shotgun (WGS) entry which is preliminary data.</text>
</comment>
<evidence type="ECO:0000313" key="1">
    <source>
        <dbReference type="EMBL" id="KAK7032541.1"/>
    </source>
</evidence>
<reference evidence="1 2" key="1">
    <citation type="submission" date="2024-01" db="EMBL/GenBank/DDBJ databases">
        <title>A draft genome for a cacao thread blight-causing isolate of Paramarasmius palmivorus.</title>
        <authorList>
            <person name="Baruah I.K."/>
            <person name="Bukari Y."/>
            <person name="Amoako-Attah I."/>
            <person name="Meinhardt L.W."/>
            <person name="Bailey B.A."/>
            <person name="Cohen S.P."/>
        </authorList>
    </citation>
    <scope>NUCLEOTIDE SEQUENCE [LARGE SCALE GENOMIC DNA]</scope>
    <source>
        <strain evidence="1 2">GH-12</strain>
    </source>
</reference>
<dbReference type="Proteomes" id="UP001383192">
    <property type="component" value="Unassembled WGS sequence"/>
</dbReference>
<name>A0AAW0C205_9AGAR</name>